<feature type="non-terminal residue" evidence="3">
    <location>
        <position position="1"/>
    </location>
</feature>
<dbReference type="GO" id="GO:0005634">
    <property type="term" value="C:nucleus"/>
    <property type="evidence" value="ECO:0007669"/>
    <property type="project" value="TreeGrafter"/>
</dbReference>
<feature type="non-terminal residue" evidence="3">
    <location>
        <position position="162"/>
    </location>
</feature>
<evidence type="ECO:0008006" key="5">
    <source>
        <dbReference type="Google" id="ProtNLM"/>
    </source>
</evidence>
<dbReference type="OrthoDB" id="2143914at2759"/>
<dbReference type="InterPro" id="IPR050560">
    <property type="entry name" value="MYB_TF"/>
</dbReference>
<dbReference type="AlphaFoldDB" id="A0A1E7FZJ3"/>
<dbReference type="InterPro" id="IPR017930">
    <property type="entry name" value="Myb_dom"/>
</dbReference>
<dbReference type="GO" id="GO:0000981">
    <property type="term" value="F:DNA-binding transcription factor activity, RNA polymerase II-specific"/>
    <property type="evidence" value="ECO:0007669"/>
    <property type="project" value="TreeGrafter"/>
</dbReference>
<proteinExistence type="predicted"/>
<feature type="domain" description="Myb-like" evidence="1">
    <location>
        <begin position="105"/>
        <end position="158"/>
    </location>
</feature>
<dbReference type="InterPro" id="IPR001005">
    <property type="entry name" value="SANT/Myb"/>
</dbReference>
<accession>A0A1E7FZJ3</accession>
<protein>
    <recommendedName>
        <fullName evidence="5">Homeodomain-like protein</fullName>
    </recommendedName>
</protein>
<evidence type="ECO:0000313" key="4">
    <source>
        <dbReference type="Proteomes" id="UP000095751"/>
    </source>
</evidence>
<dbReference type="EMBL" id="KV784353">
    <property type="protein sequence ID" value="OEU23579.1"/>
    <property type="molecule type" value="Genomic_DNA"/>
</dbReference>
<dbReference type="PANTHER" id="PTHR45614">
    <property type="entry name" value="MYB PROTEIN-RELATED"/>
    <property type="match status" value="1"/>
</dbReference>
<feature type="domain" description="Myb-like" evidence="1">
    <location>
        <begin position="1"/>
        <end position="54"/>
    </location>
</feature>
<dbReference type="Proteomes" id="UP000095751">
    <property type="component" value="Unassembled WGS sequence"/>
</dbReference>
<evidence type="ECO:0000313" key="3">
    <source>
        <dbReference type="EMBL" id="OEU23579.1"/>
    </source>
</evidence>
<sequence length="162" mass="19658">ATRHQHWTQQEDEQLKIEVKKFQRGSSNIDWKIISYSLPSRSAIQCKCRWNKYLQPTKHYGKWEKYEDECILTMKRDGFMWADIANRLERRTGDYIRDRYVNYLDPNIKKTNWTEEEDQLLFKHQRVLGNKWSEIQKILPGPGIRPQNSIKNRYNNRVKAQN</sequence>
<dbReference type="SUPFAM" id="SSF46689">
    <property type="entry name" value="Homeodomain-like"/>
    <property type="match status" value="2"/>
</dbReference>
<dbReference type="InterPro" id="IPR009057">
    <property type="entry name" value="Homeodomain-like_sf"/>
</dbReference>
<dbReference type="Gene3D" id="1.10.10.60">
    <property type="entry name" value="Homeodomain-like"/>
    <property type="match status" value="3"/>
</dbReference>
<feature type="domain" description="HTH myb-type" evidence="2">
    <location>
        <begin position="1"/>
        <end position="58"/>
    </location>
</feature>
<keyword evidence="4" id="KW-1185">Reference proteome</keyword>
<reference evidence="3 4" key="1">
    <citation type="submission" date="2016-09" db="EMBL/GenBank/DDBJ databases">
        <title>Extensive genetic diversity and differential bi-allelic expression allows diatom success in the polar Southern Ocean.</title>
        <authorList>
            <consortium name="DOE Joint Genome Institute"/>
            <person name="Mock T."/>
            <person name="Otillar R.P."/>
            <person name="Strauss J."/>
            <person name="Dupont C."/>
            <person name="Frickenhaus S."/>
            <person name="Maumus F."/>
            <person name="Mcmullan M."/>
            <person name="Sanges R."/>
            <person name="Schmutz J."/>
            <person name="Toseland A."/>
            <person name="Valas R."/>
            <person name="Veluchamy A."/>
            <person name="Ward B.J."/>
            <person name="Allen A."/>
            <person name="Barry K."/>
            <person name="Falciatore A."/>
            <person name="Ferrante M."/>
            <person name="Fortunato A.E."/>
            <person name="Gloeckner G."/>
            <person name="Gruber A."/>
            <person name="Hipkin R."/>
            <person name="Janech M."/>
            <person name="Kroth P."/>
            <person name="Leese F."/>
            <person name="Lindquist E."/>
            <person name="Lyon B.R."/>
            <person name="Martin J."/>
            <person name="Mayer C."/>
            <person name="Parker M."/>
            <person name="Quesneville H."/>
            <person name="Raymond J."/>
            <person name="Uhlig C."/>
            <person name="Valentin K.U."/>
            <person name="Worden A.Z."/>
            <person name="Armbrust E.V."/>
            <person name="Bowler C."/>
            <person name="Green B."/>
            <person name="Moulton V."/>
            <person name="Van Oosterhout C."/>
            <person name="Grigoriev I."/>
        </authorList>
    </citation>
    <scope>NUCLEOTIDE SEQUENCE [LARGE SCALE GENOMIC DNA]</scope>
    <source>
        <strain evidence="3 4">CCMP1102</strain>
    </source>
</reference>
<feature type="domain" description="HTH myb-type" evidence="2">
    <location>
        <begin position="105"/>
        <end position="162"/>
    </location>
</feature>
<dbReference type="KEGG" id="fcy:FRACYDRAFT_161257"/>
<dbReference type="CDD" id="cd00167">
    <property type="entry name" value="SANT"/>
    <property type="match status" value="2"/>
</dbReference>
<name>A0A1E7FZJ3_9STRA</name>
<dbReference type="PROSITE" id="PS50090">
    <property type="entry name" value="MYB_LIKE"/>
    <property type="match status" value="3"/>
</dbReference>
<dbReference type="Pfam" id="PF00249">
    <property type="entry name" value="Myb_DNA-binding"/>
    <property type="match status" value="2"/>
</dbReference>
<evidence type="ECO:0000259" key="1">
    <source>
        <dbReference type="PROSITE" id="PS50090"/>
    </source>
</evidence>
<dbReference type="SMART" id="SM00717">
    <property type="entry name" value="SANT"/>
    <property type="match status" value="3"/>
</dbReference>
<evidence type="ECO:0000259" key="2">
    <source>
        <dbReference type="PROSITE" id="PS51294"/>
    </source>
</evidence>
<dbReference type="InParanoid" id="A0A1E7FZJ3"/>
<dbReference type="PROSITE" id="PS51294">
    <property type="entry name" value="HTH_MYB"/>
    <property type="match status" value="2"/>
</dbReference>
<feature type="domain" description="Myb-like" evidence="1">
    <location>
        <begin position="55"/>
        <end position="104"/>
    </location>
</feature>
<dbReference type="GO" id="GO:0000978">
    <property type="term" value="F:RNA polymerase II cis-regulatory region sequence-specific DNA binding"/>
    <property type="evidence" value="ECO:0007669"/>
    <property type="project" value="TreeGrafter"/>
</dbReference>
<gene>
    <name evidence="3" type="ORF">FRACYDRAFT_161257</name>
</gene>
<organism evidence="3 4">
    <name type="scientific">Fragilariopsis cylindrus CCMP1102</name>
    <dbReference type="NCBI Taxonomy" id="635003"/>
    <lineage>
        <taxon>Eukaryota</taxon>
        <taxon>Sar</taxon>
        <taxon>Stramenopiles</taxon>
        <taxon>Ochrophyta</taxon>
        <taxon>Bacillariophyta</taxon>
        <taxon>Bacillariophyceae</taxon>
        <taxon>Bacillariophycidae</taxon>
        <taxon>Bacillariales</taxon>
        <taxon>Bacillariaceae</taxon>
        <taxon>Fragilariopsis</taxon>
    </lineage>
</organism>